<dbReference type="SUPFAM" id="SSF52833">
    <property type="entry name" value="Thioredoxin-like"/>
    <property type="match status" value="1"/>
</dbReference>
<evidence type="ECO:0000313" key="1">
    <source>
        <dbReference type="EMBL" id="KAF7337877.1"/>
    </source>
</evidence>
<dbReference type="PANTHER" id="PTHR13316:SF0">
    <property type="entry name" value="ZINC FINGER CCHC DOMAIN-CONTAINING PROTEIN 8"/>
    <property type="match status" value="1"/>
</dbReference>
<protein>
    <submittedName>
        <fullName evidence="1">Terpenoid synthase</fullName>
    </submittedName>
</protein>
<dbReference type="Proteomes" id="UP000620124">
    <property type="component" value="Unassembled WGS sequence"/>
</dbReference>
<keyword evidence="2" id="KW-1185">Reference proteome</keyword>
<dbReference type="InterPro" id="IPR052115">
    <property type="entry name" value="NEXT_complex_subunit_ZCCHC8"/>
</dbReference>
<dbReference type="PANTHER" id="PTHR13316">
    <property type="entry name" value="ZINC FINGER, CCHC DOMAIN CONTAINING 8"/>
    <property type="match status" value="1"/>
</dbReference>
<dbReference type="EMBL" id="JACAZI010000021">
    <property type="protein sequence ID" value="KAF7337877.1"/>
    <property type="molecule type" value="Genomic_DNA"/>
</dbReference>
<sequence>MSLRLIPRLTLFSSANCPLCEIAKLELNRVRQTRPFQLETIDIHAAGNAAWKKKYVYWIPALHLDGQEIAKGRWDATDSPSLPFFTESHPTHQGFWEPCGIYTRAHAFDDPSSDDIQPLGAPRAPAADPYAASSPRCFNCSDATHVLSACPHPLNKPLIALSRQIYDFEHALDDGTPRSLREVAERLERAAWAGAGGFVPGKVSPALRRALRWRDWWEDDYPGVDARDDEVIGEDDGQGYDYLANIALWGYPPGWTATTDPRERMRARIMHERDPVDGEDEEEEDVMKIWGEDGEGGGRPFWGWRSG</sequence>
<comment type="caution">
    <text evidence="1">The sequence shown here is derived from an EMBL/GenBank/DDBJ whole genome shotgun (WGS) entry which is preliminary data.</text>
</comment>
<dbReference type="InterPro" id="IPR008554">
    <property type="entry name" value="Glutaredoxin-like"/>
</dbReference>
<dbReference type="GO" id="GO:0071013">
    <property type="term" value="C:catalytic step 2 spliceosome"/>
    <property type="evidence" value="ECO:0007669"/>
    <property type="project" value="TreeGrafter"/>
</dbReference>
<reference evidence="1" key="1">
    <citation type="submission" date="2020-05" db="EMBL/GenBank/DDBJ databases">
        <title>Mycena genomes resolve the evolution of fungal bioluminescence.</title>
        <authorList>
            <person name="Tsai I.J."/>
        </authorList>
    </citation>
    <scope>NUCLEOTIDE SEQUENCE</scope>
    <source>
        <strain evidence="1">CCC161011</strain>
    </source>
</reference>
<dbReference type="OrthoDB" id="429967at2759"/>
<evidence type="ECO:0000313" key="2">
    <source>
        <dbReference type="Proteomes" id="UP000620124"/>
    </source>
</evidence>
<proteinExistence type="predicted"/>
<dbReference type="Gene3D" id="3.40.30.10">
    <property type="entry name" value="Glutaredoxin"/>
    <property type="match status" value="1"/>
</dbReference>
<name>A0A8H6XBA1_9AGAR</name>
<dbReference type="GO" id="GO:0003723">
    <property type="term" value="F:RNA binding"/>
    <property type="evidence" value="ECO:0007669"/>
    <property type="project" value="TreeGrafter"/>
</dbReference>
<dbReference type="AlphaFoldDB" id="A0A8H6XBA1"/>
<organism evidence="1 2">
    <name type="scientific">Mycena venus</name>
    <dbReference type="NCBI Taxonomy" id="2733690"/>
    <lineage>
        <taxon>Eukaryota</taxon>
        <taxon>Fungi</taxon>
        <taxon>Dikarya</taxon>
        <taxon>Basidiomycota</taxon>
        <taxon>Agaricomycotina</taxon>
        <taxon>Agaricomycetes</taxon>
        <taxon>Agaricomycetidae</taxon>
        <taxon>Agaricales</taxon>
        <taxon>Marasmiineae</taxon>
        <taxon>Mycenaceae</taxon>
        <taxon>Mycena</taxon>
    </lineage>
</organism>
<dbReference type="Pfam" id="PF05768">
    <property type="entry name" value="Glrx-like"/>
    <property type="match status" value="1"/>
</dbReference>
<dbReference type="InterPro" id="IPR036249">
    <property type="entry name" value="Thioredoxin-like_sf"/>
</dbReference>
<gene>
    <name evidence="1" type="ORF">MVEN_02010700</name>
</gene>
<accession>A0A8H6XBA1</accession>